<keyword evidence="2" id="KW-1185">Reference proteome</keyword>
<dbReference type="Proteomes" id="UP000275846">
    <property type="component" value="Unassembled WGS sequence"/>
</dbReference>
<dbReference type="EMBL" id="UYSU01045273">
    <property type="protein sequence ID" value="VDM05160.1"/>
    <property type="molecule type" value="Genomic_DNA"/>
</dbReference>
<protein>
    <submittedName>
        <fullName evidence="3">Reverse transcriptase domain-containing protein</fullName>
    </submittedName>
</protein>
<evidence type="ECO:0000313" key="2">
    <source>
        <dbReference type="Proteomes" id="UP000275846"/>
    </source>
</evidence>
<reference evidence="3" key="1">
    <citation type="submission" date="2016-06" db="UniProtKB">
        <authorList>
            <consortium name="WormBaseParasite"/>
        </authorList>
    </citation>
    <scope>IDENTIFICATION</scope>
</reference>
<accession>A0A183TQM6</accession>
<organism evidence="3">
    <name type="scientific">Schistocephalus solidus</name>
    <name type="common">Tapeworm</name>
    <dbReference type="NCBI Taxonomy" id="70667"/>
    <lineage>
        <taxon>Eukaryota</taxon>
        <taxon>Metazoa</taxon>
        <taxon>Spiralia</taxon>
        <taxon>Lophotrochozoa</taxon>
        <taxon>Platyhelminthes</taxon>
        <taxon>Cestoda</taxon>
        <taxon>Eucestoda</taxon>
        <taxon>Diphyllobothriidea</taxon>
        <taxon>Diphyllobothriidae</taxon>
        <taxon>Schistocephalus</taxon>
    </lineage>
</organism>
<dbReference type="AlphaFoldDB" id="A0A183TQM6"/>
<evidence type="ECO:0000313" key="3">
    <source>
        <dbReference type="WBParaSite" id="SSLN_0001948801-mRNA-1"/>
    </source>
</evidence>
<gene>
    <name evidence="1" type="ORF">SSLN_LOCUS18774</name>
</gene>
<name>A0A183TQM6_SCHSO</name>
<dbReference type="WBParaSite" id="SSLN_0001948801-mRNA-1">
    <property type="protein sequence ID" value="SSLN_0001948801-mRNA-1"/>
    <property type="gene ID" value="SSLN_0001948801"/>
</dbReference>
<evidence type="ECO:0000313" key="1">
    <source>
        <dbReference type="EMBL" id="VDM05160.1"/>
    </source>
</evidence>
<dbReference type="OrthoDB" id="10056483at2759"/>
<proteinExistence type="predicted"/>
<reference evidence="1 2" key="2">
    <citation type="submission" date="2018-11" db="EMBL/GenBank/DDBJ databases">
        <authorList>
            <consortium name="Pathogen Informatics"/>
        </authorList>
    </citation>
    <scope>NUCLEOTIDE SEQUENCE [LARGE SCALE GENOMIC DNA]</scope>
    <source>
        <strain evidence="1 2">NST_G2</strain>
    </source>
</reference>
<sequence length="140" mass="16326">MMEKISNDIEAIWLKIKTRGSQSLEVMNLYPPPGTDTDADTCLVENIKEIGSRPDVELDCNFAMFADDVKVWKVIHNAADVDDFQEILRRLNELSRKWLMSFNSNKFTLLRPRNQNQVTDMRLYYLNDLPLHEAHTPKDL</sequence>